<organism evidence="2 3">
    <name type="scientific">Botryosphaeria dothidea</name>
    <dbReference type="NCBI Taxonomy" id="55169"/>
    <lineage>
        <taxon>Eukaryota</taxon>
        <taxon>Fungi</taxon>
        <taxon>Dikarya</taxon>
        <taxon>Ascomycota</taxon>
        <taxon>Pezizomycotina</taxon>
        <taxon>Dothideomycetes</taxon>
        <taxon>Dothideomycetes incertae sedis</taxon>
        <taxon>Botryosphaeriales</taxon>
        <taxon>Botryosphaeriaceae</taxon>
        <taxon>Botryosphaeria</taxon>
    </lineage>
</organism>
<accession>A0A8H4NE31</accession>
<reference evidence="2" key="1">
    <citation type="submission" date="2020-04" db="EMBL/GenBank/DDBJ databases">
        <title>Genome Assembly and Annotation of Botryosphaeria dothidea sdau 11-99, a Latent Pathogen of Apple Fruit Ring Rot in China.</title>
        <authorList>
            <person name="Yu C."/>
            <person name="Diao Y."/>
            <person name="Lu Q."/>
            <person name="Zhao J."/>
            <person name="Cui S."/>
            <person name="Peng C."/>
            <person name="He B."/>
            <person name="Liu H."/>
        </authorList>
    </citation>
    <scope>NUCLEOTIDE SEQUENCE [LARGE SCALE GENOMIC DNA]</scope>
    <source>
        <strain evidence="2">Sdau11-99</strain>
    </source>
</reference>
<evidence type="ECO:0000313" key="3">
    <source>
        <dbReference type="Proteomes" id="UP000572817"/>
    </source>
</evidence>
<proteinExistence type="predicted"/>
<keyword evidence="3" id="KW-1185">Reference proteome</keyword>
<gene>
    <name evidence="2" type="ORF">GTA08_BOTSDO12714</name>
</gene>
<evidence type="ECO:0000256" key="1">
    <source>
        <dbReference type="SAM" id="MobiDB-lite"/>
    </source>
</evidence>
<comment type="caution">
    <text evidence="2">The sequence shown here is derived from an EMBL/GenBank/DDBJ whole genome shotgun (WGS) entry which is preliminary data.</text>
</comment>
<dbReference type="EMBL" id="WWBZ02000008">
    <property type="protein sequence ID" value="KAF4311787.1"/>
    <property type="molecule type" value="Genomic_DNA"/>
</dbReference>
<dbReference type="Proteomes" id="UP000572817">
    <property type="component" value="Unassembled WGS sequence"/>
</dbReference>
<evidence type="ECO:0000313" key="2">
    <source>
        <dbReference type="EMBL" id="KAF4311787.1"/>
    </source>
</evidence>
<protein>
    <submittedName>
        <fullName evidence="2">Uncharacterized protein</fullName>
    </submittedName>
</protein>
<dbReference type="AlphaFoldDB" id="A0A8H4NE31"/>
<name>A0A8H4NE31_9PEZI</name>
<sequence>MYPERLDMAAHNRGVTVVALTTAIMHTGQISVIDDATAPTLTELRAKQLVGIVEHYQSVSSLTSSIHELDIPVLLSHTMTDELARAGKRRATSSPTGADDDTLRPSKTVALFGGSPGELARPTPAPQDDVRNAWTDCVTRAA</sequence>
<feature type="region of interest" description="Disordered" evidence="1">
    <location>
        <begin position="85"/>
        <end position="130"/>
    </location>
</feature>